<evidence type="ECO:0000256" key="7">
    <source>
        <dbReference type="ARBA" id="ARBA00039668"/>
    </source>
</evidence>
<keyword evidence="4 8" id="KW-0812">Transmembrane</keyword>
<name>A0A0N5AVI4_9BILA</name>
<feature type="transmembrane region" description="Helical" evidence="8">
    <location>
        <begin position="83"/>
        <end position="106"/>
    </location>
</feature>
<keyword evidence="3" id="KW-0813">Transport</keyword>
<evidence type="ECO:0000256" key="2">
    <source>
        <dbReference type="ARBA" id="ARBA00010694"/>
    </source>
</evidence>
<evidence type="ECO:0000256" key="3">
    <source>
        <dbReference type="ARBA" id="ARBA00022448"/>
    </source>
</evidence>
<comment type="subcellular location">
    <subcellularLocation>
        <location evidence="1">Membrane</location>
        <topology evidence="1">Multi-pass membrane protein</topology>
    </subcellularLocation>
</comment>
<reference evidence="10" key="1">
    <citation type="submission" date="2016-04" db="UniProtKB">
        <authorList>
            <consortium name="WormBaseParasite"/>
        </authorList>
    </citation>
    <scope>IDENTIFICATION</scope>
</reference>
<keyword evidence="5 8" id="KW-1133">Transmembrane helix</keyword>
<dbReference type="AlphaFoldDB" id="A0A0N5AVI4"/>
<evidence type="ECO:0000256" key="1">
    <source>
        <dbReference type="ARBA" id="ARBA00004141"/>
    </source>
</evidence>
<dbReference type="PANTHER" id="PTHR10778">
    <property type="entry name" value="SOLUTE CARRIER FAMILY 35 MEMBER B"/>
    <property type="match status" value="1"/>
</dbReference>
<feature type="transmembrane region" description="Helical" evidence="8">
    <location>
        <begin position="376"/>
        <end position="394"/>
    </location>
</feature>
<protein>
    <recommendedName>
        <fullName evidence="7">Adenosine 3'-phospho 5'-phosphosulfate transporter 1</fullName>
    </recommendedName>
</protein>
<dbReference type="GO" id="GO:0000139">
    <property type="term" value="C:Golgi membrane"/>
    <property type="evidence" value="ECO:0007669"/>
    <property type="project" value="TreeGrafter"/>
</dbReference>
<evidence type="ECO:0000313" key="10">
    <source>
        <dbReference type="WBParaSite" id="SMUV_0000890301-mRNA-1"/>
    </source>
</evidence>
<dbReference type="SUPFAM" id="SSF103481">
    <property type="entry name" value="Multidrug resistance efflux transporter EmrE"/>
    <property type="match status" value="1"/>
</dbReference>
<organism evidence="9 10">
    <name type="scientific">Syphacia muris</name>
    <dbReference type="NCBI Taxonomy" id="451379"/>
    <lineage>
        <taxon>Eukaryota</taxon>
        <taxon>Metazoa</taxon>
        <taxon>Ecdysozoa</taxon>
        <taxon>Nematoda</taxon>
        <taxon>Chromadorea</taxon>
        <taxon>Rhabditida</taxon>
        <taxon>Spirurina</taxon>
        <taxon>Oxyuridomorpha</taxon>
        <taxon>Oxyuroidea</taxon>
        <taxon>Oxyuridae</taxon>
        <taxon>Syphacia</taxon>
    </lineage>
</organism>
<dbReference type="WBParaSite" id="SMUV_0000890301-mRNA-1">
    <property type="protein sequence ID" value="SMUV_0000890301-mRNA-1"/>
    <property type="gene ID" value="SMUV_0000890301"/>
</dbReference>
<feature type="transmembrane region" description="Helical" evidence="8">
    <location>
        <begin position="325"/>
        <end position="343"/>
    </location>
</feature>
<feature type="transmembrane region" description="Helical" evidence="8">
    <location>
        <begin position="216"/>
        <end position="236"/>
    </location>
</feature>
<keyword evidence="6 8" id="KW-0472">Membrane</keyword>
<evidence type="ECO:0000256" key="8">
    <source>
        <dbReference type="SAM" id="Phobius"/>
    </source>
</evidence>
<evidence type="ECO:0000313" key="9">
    <source>
        <dbReference type="Proteomes" id="UP000046393"/>
    </source>
</evidence>
<dbReference type="GO" id="GO:0005789">
    <property type="term" value="C:endoplasmic reticulum membrane"/>
    <property type="evidence" value="ECO:0007669"/>
    <property type="project" value="TreeGrafter"/>
</dbReference>
<dbReference type="Pfam" id="PF08449">
    <property type="entry name" value="UAA"/>
    <property type="match status" value="1"/>
</dbReference>
<evidence type="ECO:0000256" key="6">
    <source>
        <dbReference type="ARBA" id="ARBA00023136"/>
    </source>
</evidence>
<dbReference type="Proteomes" id="UP000046393">
    <property type="component" value="Unplaced"/>
</dbReference>
<dbReference type="InterPro" id="IPR037185">
    <property type="entry name" value="EmrE-like"/>
</dbReference>
<feature type="transmembrane region" description="Helical" evidence="8">
    <location>
        <begin position="286"/>
        <end position="303"/>
    </location>
</feature>
<keyword evidence="9" id="KW-1185">Reference proteome</keyword>
<evidence type="ECO:0000256" key="5">
    <source>
        <dbReference type="ARBA" id="ARBA00022989"/>
    </source>
</evidence>
<dbReference type="PANTHER" id="PTHR10778:SF13">
    <property type="entry name" value="ADENOSINE 3'-PHOSPHO 5'-PHOSPHOSULFATE TRANSPORTER 1"/>
    <property type="match status" value="1"/>
</dbReference>
<dbReference type="STRING" id="451379.A0A0N5AVI4"/>
<evidence type="ECO:0000256" key="4">
    <source>
        <dbReference type="ARBA" id="ARBA00022692"/>
    </source>
</evidence>
<comment type="similarity">
    <text evidence="2">Belongs to the nucleotide-sugar transporter family. SLC35B subfamily.</text>
</comment>
<feature type="transmembrane region" description="Helical" evidence="8">
    <location>
        <begin position="248"/>
        <end position="266"/>
    </location>
</feature>
<dbReference type="InterPro" id="IPR013657">
    <property type="entry name" value="SCL35B1-4/HUT1"/>
</dbReference>
<accession>A0A0N5AVI4</accession>
<sequence>MYENNWSGFWILRLFSILAGYATILAPSIVFVRYVRRTTSGFPNTFFWNFAKLFSIGRPEYELLTADVESAKNESSHIAYDSFLYDCACFVAYFIGIQITLVPMGFFQERIMTQDYVKFSDPSVYGKFNEAQFLVMMNRLVALLFSVVVLFSRWSREPVHVPALYKHSFTSMSNTLSSWCQYEALKFVSFPTQTVCKASKILPTMLMGFIVRGERYAIAQCISALFLAAGASMFFLENARNVSSESRFTTFSGLVLMAGYLFFDGFTLNWQKKLFDTRPRVSKYQMMLGVNAFSLIFCFVSLVEEGKLLSSIEFLMEYEDVGRDIFLLSLFGAFGQVVIYKTIEHFGPIVFAVVMTLRQIFSIAGSLYIYEHPVTPFGLIGLLIVFVAIFYNLYRQYKGSRLK</sequence>
<dbReference type="GO" id="GO:0046964">
    <property type="term" value="F:3'-phosphoadenosine 5'-phosphosulfate transmembrane transporter activity"/>
    <property type="evidence" value="ECO:0007669"/>
    <property type="project" value="TreeGrafter"/>
</dbReference>
<feature type="transmembrane region" description="Helical" evidence="8">
    <location>
        <begin position="350"/>
        <end position="370"/>
    </location>
</feature>
<feature type="transmembrane region" description="Helical" evidence="8">
    <location>
        <begin position="12"/>
        <end position="32"/>
    </location>
</feature>
<proteinExistence type="inferred from homology"/>
<feature type="transmembrane region" description="Helical" evidence="8">
    <location>
        <begin position="131"/>
        <end position="151"/>
    </location>
</feature>